<keyword evidence="4" id="KW-1185">Reference proteome</keyword>
<protein>
    <submittedName>
        <fullName evidence="3">NADH-FMN oxidoreductase RutF, flavin reductase (DIM6/NTAB) family</fullName>
    </submittedName>
</protein>
<keyword evidence="1" id="KW-0560">Oxidoreductase</keyword>
<feature type="domain" description="Flavin reductase like" evidence="2">
    <location>
        <begin position="22"/>
        <end position="163"/>
    </location>
</feature>
<accession>A0A1H9RS31</accession>
<proteinExistence type="predicted"/>
<dbReference type="Proteomes" id="UP000199019">
    <property type="component" value="Unassembled WGS sequence"/>
</dbReference>
<dbReference type="AlphaFoldDB" id="A0A1H9RS31"/>
<evidence type="ECO:0000259" key="2">
    <source>
        <dbReference type="SMART" id="SM00903"/>
    </source>
</evidence>
<dbReference type="InterPro" id="IPR012349">
    <property type="entry name" value="Split_barrel_FMN-bd"/>
</dbReference>
<dbReference type="InterPro" id="IPR050268">
    <property type="entry name" value="NADH-dep_flavin_reductase"/>
</dbReference>
<evidence type="ECO:0000313" key="3">
    <source>
        <dbReference type="EMBL" id="SER75751.1"/>
    </source>
</evidence>
<dbReference type="GO" id="GO:0042602">
    <property type="term" value="F:riboflavin reductase (NADPH) activity"/>
    <property type="evidence" value="ECO:0007669"/>
    <property type="project" value="TreeGrafter"/>
</dbReference>
<dbReference type="PANTHER" id="PTHR30466">
    <property type="entry name" value="FLAVIN REDUCTASE"/>
    <property type="match status" value="1"/>
</dbReference>
<dbReference type="GO" id="GO:0010181">
    <property type="term" value="F:FMN binding"/>
    <property type="evidence" value="ECO:0007669"/>
    <property type="project" value="InterPro"/>
</dbReference>
<reference evidence="4" key="1">
    <citation type="submission" date="2016-10" db="EMBL/GenBank/DDBJ databases">
        <authorList>
            <person name="Varghese N."/>
            <person name="Submissions S."/>
        </authorList>
    </citation>
    <scope>NUCLEOTIDE SEQUENCE [LARGE SCALE GENOMIC DNA]</scope>
    <source>
        <strain evidence="4">CGMCC 1.6963</strain>
    </source>
</reference>
<sequence length="167" mass="17792">MHALSEPPEPRSDVEPEFLAAMRHVAAPVAVVTTLVGRRPLGTTVSAFDSLSMRPAMMTVALQASSSLLSALRRGAPVGVNVLADDQITLAQRFAARVEDRFRGVPWQVDCGAPRLGGTHAWFALSVRDHVPGGDHVVVVCDVEAAEVASGRPLVHHDRRFGTIASS</sequence>
<dbReference type="Gene3D" id="2.30.110.10">
    <property type="entry name" value="Electron Transport, Fmn-binding Protein, Chain A"/>
    <property type="match status" value="1"/>
</dbReference>
<dbReference type="SUPFAM" id="SSF50475">
    <property type="entry name" value="FMN-binding split barrel"/>
    <property type="match status" value="1"/>
</dbReference>
<organism evidence="3 4">
    <name type="scientific">Pedococcus cremeus</name>
    <dbReference type="NCBI Taxonomy" id="587636"/>
    <lineage>
        <taxon>Bacteria</taxon>
        <taxon>Bacillati</taxon>
        <taxon>Actinomycetota</taxon>
        <taxon>Actinomycetes</taxon>
        <taxon>Micrococcales</taxon>
        <taxon>Intrasporangiaceae</taxon>
        <taxon>Pedococcus</taxon>
    </lineage>
</organism>
<dbReference type="EMBL" id="FOHB01000001">
    <property type="protein sequence ID" value="SER75751.1"/>
    <property type="molecule type" value="Genomic_DNA"/>
</dbReference>
<dbReference type="Pfam" id="PF01613">
    <property type="entry name" value="Flavin_Reduct"/>
    <property type="match status" value="1"/>
</dbReference>
<gene>
    <name evidence="3" type="ORF">SAMN05216199_1105</name>
</gene>
<evidence type="ECO:0000313" key="4">
    <source>
        <dbReference type="Proteomes" id="UP000199019"/>
    </source>
</evidence>
<name>A0A1H9RS31_9MICO</name>
<dbReference type="InterPro" id="IPR002563">
    <property type="entry name" value="Flavin_Rdtase-like_dom"/>
</dbReference>
<dbReference type="RefSeq" id="WP_177180239.1">
    <property type="nucleotide sequence ID" value="NZ_FOHB01000001.1"/>
</dbReference>
<dbReference type="GO" id="GO:0006208">
    <property type="term" value="P:pyrimidine nucleobase catabolic process"/>
    <property type="evidence" value="ECO:0007669"/>
    <property type="project" value="TreeGrafter"/>
</dbReference>
<dbReference type="PANTHER" id="PTHR30466:SF1">
    <property type="entry name" value="FMN REDUCTASE (NADH) RUTF"/>
    <property type="match status" value="1"/>
</dbReference>
<evidence type="ECO:0000256" key="1">
    <source>
        <dbReference type="ARBA" id="ARBA00023002"/>
    </source>
</evidence>
<dbReference type="SMART" id="SM00903">
    <property type="entry name" value="Flavin_Reduct"/>
    <property type="match status" value="1"/>
</dbReference>
<dbReference type="STRING" id="587636.SAMN05216199_1105"/>